<organism evidence="1 2">
    <name type="scientific">Candidatus Daviesbacteria bacterium RIFCSPHIGHO2_02_FULL_43_12</name>
    <dbReference type="NCBI Taxonomy" id="1797776"/>
    <lineage>
        <taxon>Bacteria</taxon>
        <taxon>Candidatus Daviesiibacteriota</taxon>
    </lineage>
</organism>
<dbReference type="Proteomes" id="UP000177328">
    <property type="component" value="Unassembled WGS sequence"/>
</dbReference>
<dbReference type="EMBL" id="MFDD01000013">
    <property type="protein sequence ID" value="OGE40262.1"/>
    <property type="molecule type" value="Genomic_DNA"/>
</dbReference>
<gene>
    <name evidence="1" type="ORF">A3D25_05285</name>
</gene>
<sequence length="376" mass="40996">MNLRVTARMRIKSRSITHVHRTIADASKIKVKIGQVLEPHDVLGEDTINVGFSSLNIARELGVASSQVLKYLERPLGSRIYEGELLASKPGFWGMGKRVITSPTDCILENVDLETGELRLKFLPKKNPLFSGVYGIVDEITSTGDIVIRTLGTEIFGLFGSGKQRFGPLIVPNRKDVIFSKAEITKDSKQQILVTGALILADALRQAVAMEVGGIVAGGINAKDARSICASVDPKKQVHSDIGLSLMVTEGYGALPIGDDIFQILKEHEGKYVFLSGNNPRLLLPSIEPDSIIRIRKVALSPHASLEKSPNTRIIETAVGESVRLIWPPYMGSQGQIVAIDEQPTLLPSGINCIMATVELKLRKLRVPLNNLEVIV</sequence>
<evidence type="ECO:0000313" key="1">
    <source>
        <dbReference type="EMBL" id="OGE40262.1"/>
    </source>
</evidence>
<evidence type="ECO:0000313" key="2">
    <source>
        <dbReference type="Proteomes" id="UP000177328"/>
    </source>
</evidence>
<protein>
    <submittedName>
        <fullName evidence="1">Uncharacterized protein</fullName>
    </submittedName>
</protein>
<name>A0A1F5KH68_9BACT</name>
<dbReference type="AlphaFoldDB" id="A0A1F5KH68"/>
<comment type="caution">
    <text evidence="1">The sequence shown here is derived from an EMBL/GenBank/DDBJ whole genome shotgun (WGS) entry which is preliminary data.</text>
</comment>
<accession>A0A1F5KH68</accession>
<proteinExistence type="predicted"/>
<reference evidence="1 2" key="1">
    <citation type="journal article" date="2016" name="Nat. Commun.">
        <title>Thousands of microbial genomes shed light on interconnected biogeochemical processes in an aquifer system.</title>
        <authorList>
            <person name="Anantharaman K."/>
            <person name="Brown C.T."/>
            <person name="Hug L.A."/>
            <person name="Sharon I."/>
            <person name="Castelle C.J."/>
            <person name="Probst A.J."/>
            <person name="Thomas B.C."/>
            <person name="Singh A."/>
            <person name="Wilkins M.J."/>
            <person name="Karaoz U."/>
            <person name="Brodie E.L."/>
            <person name="Williams K.H."/>
            <person name="Hubbard S.S."/>
            <person name="Banfield J.F."/>
        </authorList>
    </citation>
    <scope>NUCLEOTIDE SEQUENCE [LARGE SCALE GENOMIC DNA]</scope>
</reference>